<dbReference type="AlphaFoldDB" id="W5WCD7"/>
<organism evidence="1 2">
    <name type="scientific">Kutzneria albida DSM 43870</name>
    <dbReference type="NCBI Taxonomy" id="1449976"/>
    <lineage>
        <taxon>Bacteria</taxon>
        <taxon>Bacillati</taxon>
        <taxon>Actinomycetota</taxon>
        <taxon>Actinomycetes</taxon>
        <taxon>Pseudonocardiales</taxon>
        <taxon>Pseudonocardiaceae</taxon>
        <taxon>Kutzneria</taxon>
    </lineage>
</organism>
<keyword evidence="2" id="KW-1185">Reference proteome</keyword>
<gene>
    <name evidence="1" type="ORF">KALB_5200</name>
</gene>
<sequence length="282" mass="30821">MNGTPIEPGSDVSWAHDPHWRPAGVDLTRASAARMYDYYLGGAHNFAVDRQRAEEVLAVLPQARVFARQNRAFLRRAVRHMVASGIRQFLDLGAGLPSAGNVHQIAQALDPECRVVYVDNELTAVAHNRLLLTGNPHAVCVQADITTPSTVLEHPVTRRLLDFDHPVGMLLCAVLHFVPDTRDPAGVVAAYRRVLAAGSMLALSHATATDYPDQLAGVVRTYQATQNSAHLRTRAQVTGLVACFEHLLWPGVVYTPEWRPEHFADIGTPAESLSYALVATCI</sequence>
<dbReference type="Proteomes" id="UP000019225">
    <property type="component" value="Chromosome"/>
</dbReference>
<reference evidence="1 2" key="1">
    <citation type="journal article" date="2014" name="BMC Genomics">
        <title>Complete genome sequence of producer of the glycopeptide antibiotic Aculeximycin Kutzneria albida DSM 43870T, a representative of minor genus of Pseudonocardiaceae.</title>
        <authorList>
            <person name="Rebets Y."/>
            <person name="Tokovenko B."/>
            <person name="Lushchyk I."/>
            <person name="Ruckert C."/>
            <person name="Zaburannyi N."/>
            <person name="Bechthold A."/>
            <person name="Kalinowski J."/>
            <person name="Luzhetskyy A."/>
        </authorList>
    </citation>
    <scope>NUCLEOTIDE SEQUENCE [LARGE SCALE GENOMIC DNA]</scope>
    <source>
        <strain evidence="1">DSM 43870</strain>
    </source>
</reference>
<dbReference type="EMBL" id="CP007155">
    <property type="protein sequence ID" value="AHH98562.1"/>
    <property type="molecule type" value="Genomic_DNA"/>
</dbReference>
<dbReference type="KEGG" id="kal:KALB_5200"/>
<protein>
    <recommendedName>
        <fullName evidence="3">S-adenosyl methyltransferase</fullName>
    </recommendedName>
</protein>
<dbReference type="PATRIC" id="fig|1449976.3.peg.5219"/>
<dbReference type="RefSeq" id="WP_025358566.1">
    <property type="nucleotide sequence ID" value="NZ_CP007155.1"/>
</dbReference>
<dbReference type="Pfam" id="PF04672">
    <property type="entry name" value="Methyltransf_19"/>
    <property type="match status" value="1"/>
</dbReference>
<dbReference type="STRING" id="1449976.KALB_5200"/>
<name>W5WCD7_9PSEU</name>
<dbReference type="HOGENOM" id="CLU_067079_1_0_11"/>
<evidence type="ECO:0000313" key="2">
    <source>
        <dbReference type="Proteomes" id="UP000019225"/>
    </source>
</evidence>
<proteinExistence type="predicted"/>
<dbReference type="InterPro" id="IPR029063">
    <property type="entry name" value="SAM-dependent_MTases_sf"/>
</dbReference>
<dbReference type="PIRSF" id="PIRSF017393">
    <property type="entry name" value="MTase_SAV2177"/>
    <property type="match status" value="1"/>
</dbReference>
<evidence type="ECO:0008006" key="3">
    <source>
        <dbReference type="Google" id="ProtNLM"/>
    </source>
</evidence>
<accession>W5WCD7</accession>
<dbReference type="eggNOG" id="COG2890">
    <property type="taxonomic scope" value="Bacteria"/>
</dbReference>
<dbReference type="SUPFAM" id="SSF53335">
    <property type="entry name" value="S-adenosyl-L-methionine-dependent methyltransferases"/>
    <property type="match status" value="1"/>
</dbReference>
<dbReference type="Gene3D" id="3.40.50.150">
    <property type="entry name" value="Vaccinia Virus protein VP39"/>
    <property type="match status" value="1"/>
</dbReference>
<dbReference type="InterPro" id="IPR006764">
    <property type="entry name" value="SAM_dep_MeTrfase_SAV2177_type"/>
</dbReference>
<evidence type="ECO:0000313" key="1">
    <source>
        <dbReference type="EMBL" id="AHH98562.1"/>
    </source>
</evidence>